<evidence type="ECO:0000256" key="12">
    <source>
        <dbReference type="ARBA" id="ARBA00023012"/>
    </source>
</evidence>
<evidence type="ECO:0000256" key="10">
    <source>
        <dbReference type="ARBA" id="ARBA00022840"/>
    </source>
</evidence>
<evidence type="ECO:0000256" key="11">
    <source>
        <dbReference type="ARBA" id="ARBA00022989"/>
    </source>
</evidence>
<protein>
    <recommendedName>
        <fullName evidence="3">histidine kinase</fullName>
        <ecNumber evidence="3">2.7.13.3</ecNumber>
    </recommendedName>
</protein>
<feature type="transmembrane region" description="Helical" evidence="15">
    <location>
        <begin position="352"/>
        <end position="370"/>
    </location>
</feature>
<dbReference type="Pfam" id="PF00672">
    <property type="entry name" value="HAMP"/>
    <property type="match status" value="1"/>
</dbReference>
<dbReference type="PROSITE" id="PS50885">
    <property type="entry name" value="HAMP"/>
    <property type="match status" value="1"/>
</dbReference>
<sequence length="610" mass="68825">MKLFKDSSHFITNTVKKVPLRFILVVPYVVQISTAVGLTGWFSLNNGQQAVNNLASQLLDEVSERVSLHLNNYLAAPPQINQINLAAIDQKMLNVNNFSTTGRYFWKQMQSFNVSYISFGNPQGEFIGVERLDDGNLLLNEVSAKTGLGKLYIYSTNKQGDRKQLLEVKTWEPRVEAWYTETVKAGKPIWSSIYQWEDKPEVLSISANSPVFAGKKLIGVLSVDHTLRQISEYLAKVKLSATGKIFIIERNGLLVASSTKSTPFQIQNNQANRLKALESNDGQIRATTQHLINAFGSLENIKNKQQIIFSKNQRYFAEVTPWNEGYGLDWLIVVVVPESSFMQQINANTRTTILLCFLALATAILLGLITSRWITRSIHRLVEASQAITNGELDQTINIKGVKELEVLSHSFNQMAQQLTESFTEMENRVQERTAELAKAKEAAEVANLAKSRFLEEVSHELRTPLNIILGFSQVLNYDLSLTEKHKEAIAKIQASAEHLLSLINNIIKFSRLESNTTTIHENIIKIEAEKNHQNAETPTSEQLHLLLAQLPQEWIAELHQAALQGSDCQILTLIEQIPEEYSILSDTLTTWVNDFNFNEILDLTQQMTL</sequence>
<dbReference type="Gene3D" id="3.30.450.20">
    <property type="entry name" value="PAS domain"/>
    <property type="match status" value="2"/>
</dbReference>
<comment type="subcellular location">
    <subcellularLocation>
        <location evidence="2">Cell membrane</location>
        <topology evidence="2">Multi-pass membrane protein</topology>
    </subcellularLocation>
</comment>
<dbReference type="Pfam" id="PF02743">
    <property type="entry name" value="dCache_1"/>
    <property type="match status" value="1"/>
</dbReference>
<keyword evidence="10" id="KW-0067">ATP-binding</keyword>
<feature type="domain" description="HAMP" evidence="16">
    <location>
        <begin position="372"/>
        <end position="424"/>
    </location>
</feature>
<keyword evidence="9 17" id="KW-0418">Kinase</keyword>
<dbReference type="Gene3D" id="6.10.340.10">
    <property type="match status" value="1"/>
</dbReference>
<evidence type="ECO:0000256" key="1">
    <source>
        <dbReference type="ARBA" id="ARBA00000085"/>
    </source>
</evidence>
<accession>A0ABV4YLP0</accession>
<dbReference type="SUPFAM" id="SSF158472">
    <property type="entry name" value="HAMP domain-like"/>
    <property type="match status" value="1"/>
</dbReference>
<keyword evidence="18" id="KW-1185">Reference proteome</keyword>
<dbReference type="EMBL" id="JBHFNS010000094">
    <property type="protein sequence ID" value="MFB2939428.1"/>
    <property type="molecule type" value="Genomic_DNA"/>
</dbReference>
<dbReference type="SUPFAM" id="SSF47384">
    <property type="entry name" value="Homodimeric domain of signal transducing histidine kinase"/>
    <property type="match status" value="1"/>
</dbReference>
<dbReference type="InterPro" id="IPR036097">
    <property type="entry name" value="HisK_dim/P_sf"/>
</dbReference>
<evidence type="ECO:0000256" key="14">
    <source>
        <dbReference type="SAM" id="Coils"/>
    </source>
</evidence>
<dbReference type="Proteomes" id="UP001576776">
    <property type="component" value="Unassembled WGS sequence"/>
</dbReference>
<evidence type="ECO:0000256" key="8">
    <source>
        <dbReference type="ARBA" id="ARBA00022741"/>
    </source>
</evidence>
<reference evidence="17 18" key="1">
    <citation type="submission" date="2024-09" db="EMBL/GenBank/DDBJ databases">
        <title>Floridaenema gen nov. (Aerosakkonemataceae, Aerosakkonematales ord. nov., Cyanobacteria) from benthic tropical and subtropical fresh waters, with the description of four new species.</title>
        <authorList>
            <person name="Moretto J.A."/>
            <person name="Berthold D.E."/>
            <person name="Lefler F.W."/>
            <person name="Huang I.-S."/>
            <person name="Laughinghouse H. IV."/>
        </authorList>
    </citation>
    <scope>NUCLEOTIDE SEQUENCE [LARGE SCALE GENOMIC DNA]</scope>
    <source>
        <strain evidence="17 18">BLCC-F154</strain>
    </source>
</reference>
<dbReference type="InterPro" id="IPR050398">
    <property type="entry name" value="HssS/ArlS-like"/>
</dbReference>
<keyword evidence="12" id="KW-0902">Two-component regulatory system</keyword>
<dbReference type="Pfam" id="PF00512">
    <property type="entry name" value="HisKA"/>
    <property type="match status" value="1"/>
</dbReference>
<dbReference type="Gene3D" id="1.10.287.130">
    <property type="match status" value="1"/>
</dbReference>
<feature type="transmembrane region" description="Helical" evidence="15">
    <location>
        <begin position="20"/>
        <end position="44"/>
    </location>
</feature>
<evidence type="ECO:0000256" key="9">
    <source>
        <dbReference type="ARBA" id="ARBA00022777"/>
    </source>
</evidence>
<evidence type="ECO:0000256" key="4">
    <source>
        <dbReference type="ARBA" id="ARBA00022475"/>
    </source>
</evidence>
<keyword evidence="7 15" id="KW-0812">Transmembrane</keyword>
<dbReference type="EC" id="2.7.13.3" evidence="3"/>
<evidence type="ECO:0000313" key="18">
    <source>
        <dbReference type="Proteomes" id="UP001576776"/>
    </source>
</evidence>
<dbReference type="CDD" id="cd06225">
    <property type="entry name" value="HAMP"/>
    <property type="match status" value="1"/>
</dbReference>
<dbReference type="GO" id="GO:0016301">
    <property type="term" value="F:kinase activity"/>
    <property type="evidence" value="ECO:0007669"/>
    <property type="project" value="UniProtKB-KW"/>
</dbReference>
<name>A0ABV4YLP0_9CYAN</name>
<dbReference type="InterPro" id="IPR033479">
    <property type="entry name" value="dCache_1"/>
</dbReference>
<evidence type="ECO:0000256" key="5">
    <source>
        <dbReference type="ARBA" id="ARBA00022553"/>
    </source>
</evidence>
<keyword evidence="4" id="KW-1003">Cell membrane</keyword>
<evidence type="ECO:0000259" key="16">
    <source>
        <dbReference type="PROSITE" id="PS50885"/>
    </source>
</evidence>
<dbReference type="RefSeq" id="WP_413260893.1">
    <property type="nucleotide sequence ID" value="NZ_JBHFNS010000094.1"/>
</dbReference>
<comment type="caution">
    <text evidence="17">The sequence shown here is derived from an EMBL/GenBank/DDBJ whole genome shotgun (WGS) entry which is preliminary data.</text>
</comment>
<dbReference type="PANTHER" id="PTHR45528">
    <property type="entry name" value="SENSOR HISTIDINE KINASE CPXA"/>
    <property type="match status" value="1"/>
</dbReference>
<keyword evidence="5" id="KW-0597">Phosphoprotein</keyword>
<keyword evidence="6" id="KW-0808">Transferase</keyword>
<evidence type="ECO:0000256" key="2">
    <source>
        <dbReference type="ARBA" id="ARBA00004651"/>
    </source>
</evidence>
<dbReference type="CDD" id="cd12913">
    <property type="entry name" value="PDC1_MCP_like"/>
    <property type="match status" value="1"/>
</dbReference>
<dbReference type="CDD" id="cd00082">
    <property type="entry name" value="HisKA"/>
    <property type="match status" value="1"/>
</dbReference>
<feature type="coiled-coil region" evidence="14">
    <location>
        <begin position="416"/>
        <end position="443"/>
    </location>
</feature>
<organism evidence="17 18">
    <name type="scientific">Floridaenema fluviatile BLCC-F154</name>
    <dbReference type="NCBI Taxonomy" id="3153640"/>
    <lineage>
        <taxon>Bacteria</taxon>
        <taxon>Bacillati</taxon>
        <taxon>Cyanobacteriota</taxon>
        <taxon>Cyanophyceae</taxon>
        <taxon>Oscillatoriophycideae</taxon>
        <taxon>Aerosakkonematales</taxon>
        <taxon>Aerosakkonemataceae</taxon>
        <taxon>Floridanema</taxon>
        <taxon>Floridanema fluviatile</taxon>
    </lineage>
</organism>
<comment type="catalytic activity">
    <reaction evidence="1">
        <text>ATP + protein L-histidine = ADP + protein N-phospho-L-histidine.</text>
        <dbReference type="EC" id="2.7.13.3"/>
    </reaction>
</comment>
<evidence type="ECO:0000313" key="17">
    <source>
        <dbReference type="EMBL" id="MFB2939428.1"/>
    </source>
</evidence>
<evidence type="ECO:0000256" key="13">
    <source>
        <dbReference type="ARBA" id="ARBA00023136"/>
    </source>
</evidence>
<keyword evidence="13 15" id="KW-0472">Membrane</keyword>
<evidence type="ECO:0000256" key="7">
    <source>
        <dbReference type="ARBA" id="ARBA00022692"/>
    </source>
</evidence>
<keyword evidence="11 15" id="KW-1133">Transmembrane helix</keyword>
<proteinExistence type="predicted"/>
<evidence type="ECO:0000256" key="6">
    <source>
        <dbReference type="ARBA" id="ARBA00022679"/>
    </source>
</evidence>
<dbReference type="SMART" id="SM00304">
    <property type="entry name" value="HAMP"/>
    <property type="match status" value="1"/>
</dbReference>
<keyword evidence="8" id="KW-0547">Nucleotide-binding</keyword>
<dbReference type="SMART" id="SM00388">
    <property type="entry name" value="HisKA"/>
    <property type="match status" value="1"/>
</dbReference>
<gene>
    <name evidence="17" type="ORF">ACE1B6_29595</name>
</gene>
<evidence type="ECO:0000256" key="3">
    <source>
        <dbReference type="ARBA" id="ARBA00012438"/>
    </source>
</evidence>
<keyword evidence="14" id="KW-0175">Coiled coil</keyword>
<dbReference type="InterPro" id="IPR003660">
    <property type="entry name" value="HAMP_dom"/>
</dbReference>
<evidence type="ECO:0000256" key="15">
    <source>
        <dbReference type="SAM" id="Phobius"/>
    </source>
</evidence>
<dbReference type="PANTHER" id="PTHR45528:SF1">
    <property type="entry name" value="SENSOR HISTIDINE KINASE CPXA"/>
    <property type="match status" value="1"/>
</dbReference>
<dbReference type="InterPro" id="IPR003661">
    <property type="entry name" value="HisK_dim/P_dom"/>
</dbReference>